<dbReference type="Gene3D" id="2.60.40.10">
    <property type="entry name" value="Immunoglobulins"/>
    <property type="match status" value="1"/>
</dbReference>
<dbReference type="SUPFAM" id="SSF49265">
    <property type="entry name" value="Fibronectin type III"/>
    <property type="match status" value="1"/>
</dbReference>
<evidence type="ECO:0000256" key="1">
    <source>
        <dbReference type="ARBA" id="ARBA00022729"/>
    </source>
</evidence>
<dbReference type="AlphaFoldDB" id="A0A644W2C2"/>
<dbReference type="InterPro" id="IPR036116">
    <property type="entry name" value="FN3_sf"/>
</dbReference>
<dbReference type="SUPFAM" id="SSF51445">
    <property type="entry name" value="(Trans)glycosidases"/>
    <property type="match status" value="1"/>
</dbReference>
<comment type="caution">
    <text evidence="3">The sequence shown here is derived from an EMBL/GenBank/DDBJ whole genome shotgun (WGS) entry which is preliminary data.</text>
</comment>
<accession>A0A644W2C2</accession>
<evidence type="ECO:0000259" key="2">
    <source>
        <dbReference type="Pfam" id="PF02638"/>
    </source>
</evidence>
<dbReference type="Gene3D" id="3.20.20.80">
    <property type="entry name" value="Glycosidases"/>
    <property type="match status" value="1"/>
</dbReference>
<dbReference type="PANTHER" id="PTHR43405:SF1">
    <property type="entry name" value="GLYCOSYL HYDROLASE DIGH"/>
    <property type="match status" value="1"/>
</dbReference>
<dbReference type="InterPro" id="IPR003790">
    <property type="entry name" value="GHL10"/>
</dbReference>
<protein>
    <recommendedName>
        <fullName evidence="2">Glycosyl hydrolase-like 10 domain-containing protein</fullName>
    </recommendedName>
</protein>
<dbReference type="Pfam" id="PF02638">
    <property type="entry name" value="GHL10"/>
    <property type="match status" value="1"/>
</dbReference>
<evidence type="ECO:0000313" key="3">
    <source>
        <dbReference type="EMBL" id="MPL96643.1"/>
    </source>
</evidence>
<dbReference type="InterPro" id="IPR052177">
    <property type="entry name" value="Divisome_Glycosyl_Hydrolase"/>
</dbReference>
<proteinExistence type="predicted"/>
<name>A0A644W2C2_9ZZZZ</name>
<gene>
    <name evidence="3" type="ORF">SDC9_42825</name>
</gene>
<reference evidence="3" key="1">
    <citation type="submission" date="2019-08" db="EMBL/GenBank/DDBJ databases">
        <authorList>
            <person name="Kucharzyk K."/>
            <person name="Murdoch R.W."/>
            <person name="Higgins S."/>
            <person name="Loffler F."/>
        </authorList>
    </citation>
    <scope>NUCLEOTIDE SEQUENCE</scope>
</reference>
<sequence>MKIPVYIHILLFSLILNLQGFAQHKKREMRAVWIATVENIDWPSKRTNTKEQKADLIKMLDGLAQNNINTLVFQARPTADALYLSPLEPWSKYLTGQQGKRPEPYFDPMQFITEEAHKRCMEVHIWLNPYRVLNGDKLSSLSKDHVYQQNKQMVVEYGGKYYFDPGLDETREFLNKVVKDIVERYDIDAIHMDDYFYPYPLAGKEFPDETTFRKYPRSFSNKADWRRNNVDMVIAELQHTIKSTKPWVDFGISPFGVWRNDNVDPRGSATRAGVQNYDDLYADILKWLQEGTIDYVVPQLYWEIGKKVADYQVLIDWWVKNSYNKNLYIGLYASALGGLKKEPEWNTPNEIARQLRLNLKYPEVGGAMFFSAKPFLKNLQGLNDSLQTNFYKYKAICPENKNVMGMLAQQPQNVRILKDHKQAILMWDPVHETEGSKIAYYVVYTFKGKKVGDMEDPANILTFTTDAYLDLMKLNPDLKGYYTFVVTAINRYKKESVPVYGVTRKI</sequence>
<dbReference type="InterPro" id="IPR017853">
    <property type="entry name" value="GH"/>
</dbReference>
<feature type="domain" description="Glycosyl hydrolase-like 10" evidence="2">
    <location>
        <begin position="28"/>
        <end position="346"/>
    </location>
</feature>
<dbReference type="EMBL" id="VSSQ01000519">
    <property type="protein sequence ID" value="MPL96643.1"/>
    <property type="molecule type" value="Genomic_DNA"/>
</dbReference>
<dbReference type="InterPro" id="IPR013783">
    <property type="entry name" value="Ig-like_fold"/>
</dbReference>
<keyword evidence="1" id="KW-0732">Signal</keyword>
<organism evidence="3">
    <name type="scientific">bioreactor metagenome</name>
    <dbReference type="NCBI Taxonomy" id="1076179"/>
    <lineage>
        <taxon>unclassified sequences</taxon>
        <taxon>metagenomes</taxon>
        <taxon>ecological metagenomes</taxon>
    </lineage>
</organism>
<dbReference type="PANTHER" id="PTHR43405">
    <property type="entry name" value="GLYCOSYL HYDROLASE DIGH"/>
    <property type="match status" value="1"/>
</dbReference>